<organism evidence="5 6">
    <name type="scientific">Actinocorallia aurantiaca</name>
    <dbReference type="NCBI Taxonomy" id="46204"/>
    <lineage>
        <taxon>Bacteria</taxon>
        <taxon>Bacillati</taxon>
        <taxon>Actinomycetota</taxon>
        <taxon>Actinomycetes</taxon>
        <taxon>Streptosporangiales</taxon>
        <taxon>Thermomonosporaceae</taxon>
        <taxon>Actinocorallia</taxon>
    </lineage>
</organism>
<evidence type="ECO:0000313" key="6">
    <source>
        <dbReference type="Proteomes" id="UP001501842"/>
    </source>
</evidence>
<feature type="domain" description="HTH gntR-type" evidence="4">
    <location>
        <begin position="4"/>
        <end position="75"/>
    </location>
</feature>
<gene>
    <name evidence="5" type="ORF">GCM10010439_16910</name>
</gene>
<dbReference type="InterPro" id="IPR036390">
    <property type="entry name" value="WH_DNA-bd_sf"/>
</dbReference>
<comment type="caution">
    <text evidence="5">The sequence shown here is derived from an EMBL/GenBank/DDBJ whole genome shotgun (WGS) entry which is preliminary data.</text>
</comment>
<evidence type="ECO:0000313" key="5">
    <source>
        <dbReference type="EMBL" id="GAA2722931.1"/>
    </source>
</evidence>
<dbReference type="PANTHER" id="PTHR44846">
    <property type="entry name" value="MANNOSYL-D-GLYCERATE TRANSPORT/METABOLISM SYSTEM REPRESSOR MNGR-RELATED"/>
    <property type="match status" value="1"/>
</dbReference>
<sequence length="282" mass="31773">MVRHAKWRTVADDLRKRIESGEFNVSTGRPQLPKELDLQSHYDASRNTIRDALRWLADQRVVETEAGKGTFVIFQTEPFHVTLSPRSLIQGRDGITVPGGGEGVDYSKDALVQGRTPSDTEPRVEVQFASGKVAHWLGLRPEEQVVLRHQTRSIESKPWLMQTSYYPLEFVTKGATRLLEAKDIPQGVVAYLGESKLGIVQVGYHDEINVRPPNRTEADFFGLPESGSVPVYETFRTAYDQNGRAFRFTETIWPADRNRLHYNVGRVPQKVIEEPGQASSGV</sequence>
<dbReference type="Gene3D" id="1.10.10.10">
    <property type="entry name" value="Winged helix-like DNA-binding domain superfamily/Winged helix DNA-binding domain"/>
    <property type="match status" value="1"/>
</dbReference>
<dbReference type="Proteomes" id="UP001501842">
    <property type="component" value="Unassembled WGS sequence"/>
</dbReference>
<dbReference type="RefSeq" id="WP_344449670.1">
    <property type="nucleotide sequence ID" value="NZ_BAAATZ010000006.1"/>
</dbReference>
<evidence type="ECO:0000259" key="4">
    <source>
        <dbReference type="PROSITE" id="PS50949"/>
    </source>
</evidence>
<dbReference type="InterPro" id="IPR000524">
    <property type="entry name" value="Tscrpt_reg_HTH_GntR"/>
</dbReference>
<dbReference type="EMBL" id="BAAATZ010000006">
    <property type="protein sequence ID" value="GAA2722931.1"/>
    <property type="molecule type" value="Genomic_DNA"/>
</dbReference>
<evidence type="ECO:0000256" key="1">
    <source>
        <dbReference type="ARBA" id="ARBA00023015"/>
    </source>
</evidence>
<dbReference type="Gene3D" id="3.40.1410.10">
    <property type="entry name" value="Chorismate lyase-like"/>
    <property type="match status" value="1"/>
</dbReference>
<keyword evidence="3" id="KW-0804">Transcription</keyword>
<dbReference type="Pfam" id="PF07702">
    <property type="entry name" value="UTRA"/>
    <property type="match status" value="1"/>
</dbReference>
<evidence type="ECO:0000256" key="2">
    <source>
        <dbReference type="ARBA" id="ARBA00023125"/>
    </source>
</evidence>
<reference evidence="5 6" key="1">
    <citation type="journal article" date="2019" name="Int. J. Syst. Evol. Microbiol.">
        <title>The Global Catalogue of Microorganisms (GCM) 10K type strain sequencing project: providing services to taxonomists for standard genome sequencing and annotation.</title>
        <authorList>
            <consortium name="The Broad Institute Genomics Platform"/>
            <consortium name="The Broad Institute Genome Sequencing Center for Infectious Disease"/>
            <person name="Wu L."/>
            <person name="Ma J."/>
        </authorList>
    </citation>
    <scope>NUCLEOTIDE SEQUENCE [LARGE SCALE GENOMIC DNA]</scope>
    <source>
        <strain evidence="5 6">JCM 8201</strain>
    </source>
</reference>
<accession>A0ABN3U3N0</accession>
<dbReference type="CDD" id="cd07377">
    <property type="entry name" value="WHTH_GntR"/>
    <property type="match status" value="1"/>
</dbReference>
<protein>
    <recommendedName>
        <fullName evidence="4">HTH gntR-type domain-containing protein</fullName>
    </recommendedName>
</protein>
<dbReference type="InterPro" id="IPR028978">
    <property type="entry name" value="Chorismate_lyase_/UTRA_dom_sf"/>
</dbReference>
<dbReference type="InterPro" id="IPR036388">
    <property type="entry name" value="WH-like_DNA-bd_sf"/>
</dbReference>
<keyword evidence="6" id="KW-1185">Reference proteome</keyword>
<dbReference type="Pfam" id="PF00392">
    <property type="entry name" value="GntR"/>
    <property type="match status" value="1"/>
</dbReference>
<proteinExistence type="predicted"/>
<dbReference type="SMART" id="SM00345">
    <property type="entry name" value="HTH_GNTR"/>
    <property type="match status" value="1"/>
</dbReference>
<dbReference type="InterPro" id="IPR011663">
    <property type="entry name" value="UTRA"/>
</dbReference>
<dbReference type="PROSITE" id="PS50949">
    <property type="entry name" value="HTH_GNTR"/>
    <property type="match status" value="1"/>
</dbReference>
<evidence type="ECO:0000256" key="3">
    <source>
        <dbReference type="ARBA" id="ARBA00023163"/>
    </source>
</evidence>
<name>A0ABN3U3N0_9ACTN</name>
<dbReference type="InterPro" id="IPR050679">
    <property type="entry name" value="Bact_HTH_transcr_reg"/>
</dbReference>
<keyword evidence="2" id="KW-0238">DNA-binding</keyword>
<keyword evidence="1" id="KW-0805">Transcription regulation</keyword>
<dbReference type="SUPFAM" id="SSF64288">
    <property type="entry name" value="Chorismate lyase-like"/>
    <property type="match status" value="1"/>
</dbReference>
<dbReference type="PANTHER" id="PTHR44846:SF17">
    <property type="entry name" value="GNTR-FAMILY TRANSCRIPTIONAL REGULATOR"/>
    <property type="match status" value="1"/>
</dbReference>
<dbReference type="SMART" id="SM00866">
    <property type="entry name" value="UTRA"/>
    <property type="match status" value="1"/>
</dbReference>
<dbReference type="SUPFAM" id="SSF46785">
    <property type="entry name" value="Winged helix' DNA-binding domain"/>
    <property type="match status" value="1"/>
</dbReference>